<sequence length="491" mass="57232">MTLFLLNAKLVEYMDLILQLRQKILGKTTTVNPSQLKKDLYQFLGSTKEKRVDTLIKKVIGTQTSEKRKKIFEHIIDFWECSTIEVGYKEPGFKGLNLAKRPFLTPTGSNDSSVFAFDEQYRWDTFFQNKGLILAGGFNLAFGQVMNLTDVFQEFKRIPNALSIPFLSRPQPPFEMMMIMDLLKGGFKHDEKIRLVVNVIEEELVTEWFDYGTGKQNCRQSKDLVEKYGLLTRYEPHSNPFIVGCEDGKDHNWITATYSFEHLPVQLNAILFRAISLLFEYYSSLNWGNDAMKAELYHDYKKKMSRDFQKVFWCETGKWKGFRNYSLLPEKKGHILYGDLSSEIFPLFSNLATVPQAEIIKKNLSRYYEGDIGFAATSIKLRQGGSIPKKPSGQWKFQWEHPNCWPPLMFIAVEGLKNYGYIKEALTYQKKWVEFVEEEFDRILGFAEKYPYSRNTKVEPGYYRVMKGFGWTIGVYLQFIYDLSKEGLLLN</sequence>
<dbReference type="GO" id="GO:0005993">
    <property type="term" value="P:trehalose catabolic process"/>
    <property type="evidence" value="ECO:0007669"/>
    <property type="project" value="TreeGrafter"/>
</dbReference>
<dbReference type="EMBL" id="PCTD01000127">
    <property type="protein sequence ID" value="PIP64375.1"/>
    <property type="molecule type" value="Genomic_DNA"/>
</dbReference>
<dbReference type="Proteomes" id="UP000230802">
    <property type="component" value="Unassembled WGS sequence"/>
</dbReference>
<proteinExistence type="predicted"/>
<dbReference type="AlphaFoldDB" id="A0A2H0C375"/>
<dbReference type="Gene3D" id="1.50.10.10">
    <property type="match status" value="2"/>
</dbReference>
<evidence type="ECO:0008006" key="3">
    <source>
        <dbReference type="Google" id="ProtNLM"/>
    </source>
</evidence>
<gene>
    <name evidence="1" type="ORF">COW96_02900</name>
</gene>
<name>A0A2H0C375_9BACT</name>
<dbReference type="GO" id="GO:0004555">
    <property type="term" value="F:alpha,alpha-trehalase activity"/>
    <property type="evidence" value="ECO:0007669"/>
    <property type="project" value="InterPro"/>
</dbReference>
<reference evidence="1 2" key="1">
    <citation type="submission" date="2017-09" db="EMBL/GenBank/DDBJ databases">
        <title>Depth-based differentiation of microbial function through sediment-hosted aquifers and enrichment of novel symbionts in the deep terrestrial subsurface.</title>
        <authorList>
            <person name="Probst A.J."/>
            <person name="Ladd B."/>
            <person name="Jarett J.K."/>
            <person name="Geller-Mcgrath D.E."/>
            <person name="Sieber C.M."/>
            <person name="Emerson J.B."/>
            <person name="Anantharaman K."/>
            <person name="Thomas B.C."/>
            <person name="Malmstrom R."/>
            <person name="Stieglmeier M."/>
            <person name="Klingl A."/>
            <person name="Woyke T."/>
            <person name="Ryan C.M."/>
            <person name="Banfield J.F."/>
        </authorList>
    </citation>
    <scope>NUCLEOTIDE SEQUENCE [LARGE SCALE GENOMIC DNA]</scope>
    <source>
        <strain evidence="1">CG22_combo_CG10-13_8_21_14_all_33_16</strain>
    </source>
</reference>
<dbReference type="PANTHER" id="PTHR23403">
    <property type="entry name" value="TREHALASE"/>
    <property type="match status" value="1"/>
</dbReference>
<dbReference type="PRINTS" id="PR00744">
    <property type="entry name" value="GLHYDRLASE37"/>
</dbReference>
<dbReference type="InterPro" id="IPR012341">
    <property type="entry name" value="6hp_glycosidase-like_sf"/>
</dbReference>
<dbReference type="InterPro" id="IPR008928">
    <property type="entry name" value="6-hairpin_glycosidase_sf"/>
</dbReference>
<protein>
    <recommendedName>
        <fullName evidence="3">Trehalase</fullName>
    </recommendedName>
</protein>
<evidence type="ECO:0000313" key="2">
    <source>
        <dbReference type="Proteomes" id="UP000230802"/>
    </source>
</evidence>
<organism evidence="1 2">
    <name type="scientific">Candidatus Roizmanbacteria bacterium CG22_combo_CG10-13_8_21_14_all_33_16</name>
    <dbReference type="NCBI Taxonomy" id="1974859"/>
    <lineage>
        <taxon>Bacteria</taxon>
        <taxon>Candidatus Roizmaniibacteriota</taxon>
    </lineage>
</organism>
<dbReference type="Pfam" id="PF01204">
    <property type="entry name" value="Trehalase"/>
    <property type="match status" value="2"/>
</dbReference>
<comment type="caution">
    <text evidence="1">The sequence shown here is derived from an EMBL/GenBank/DDBJ whole genome shotgun (WGS) entry which is preliminary data.</text>
</comment>
<accession>A0A2H0C375</accession>
<dbReference type="InterPro" id="IPR001661">
    <property type="entry name" value="Glyco_hydro_37"/>
</dbReference>
<dbReference type="SUPFAM" id="SSF48208">
    <property type="entry name" value="Six-hairpin glycosidases"/>
    <property type="match status" value="1"/>
</dbReference>
<dbReference type="PANTHER" id="PTHR23403:SF24">
    <property type="entry name" value="TREHALASE"/>
    <property type="match status" value="1"/>
</dbReference>
<evidence type="ECO:0000313" key="1">
    <source>
        <dbReference type="EMBL" id="PIP64375.1"/>
    </source>
</evidence>